<name>A0A0F9B2H4_9ZZZZ</name>
<evidence type="ECO:0000313" key="1">
    <source>
        <dbReference type="EMBL" id="KKL16144.1"/>
    </source>
</evidence>
<accession>A0A0F9B2H4</accession>
<organism evidence="1">
    <name type="scientific">marine sediment metagenome</name>
    <dbReference type="NCBI Taxonomy" id="412755"/>
    <lineage>
        <taxon>unclassified sequences</taxon>
        <taxon>metagenomes</taxon>
        <taxon>ecological metagenomes</taxon>
    </lineage>
</organism>
<reference evidence="1" key="1">
    <citation type="journal article" date="2015" name="Nature">
        <title>Complex archaea that bridge the gap between prokaryotes and eukaryotes.</title>
        <authorList>
            <person name="Spang A."/>
            <person name="Saw J.H."/>
            <person name="Jorgensen S.L."/>
            <person name="Zaremba-Niedzwiedzka K."/>
            <person name="Martijn J."/>
            <person name="Lind A.E."/>
            <person name="van Eijk R."/>
            <person name="Schleper C."/>
            <person name="Guy L."/>
            <person name="Ettema T.J."/>
        </authorList>
    </citation>
    <scope>NUCLEOTIDE SEQUENCE</scope>
</reference>
<protein>
    <submittedName>
        <fullName evidence="1">Uncharacterized protein</fullName>
    </submittedName>
</protein>
<dbReference type="AlphaFoldDB" id="A0A0F9B2H4"/>
<gene>
    <name evidence="1" type="ORF">LCGC14_2498550</name>
</gene>
<proteinExistence type="predicted"/>
<dbReference type="EMBL" id="LAZR01039784">
    <property type="protein sequence ID" value="KKL16144.1"/>
    <property type="molecule type" value="Genomic_DNA"/>
</dbReference>
<comment type="caution">
    <text evidence="1">The sequence shown here is derived from an EMBL/GenBank/DDBJ whole genome shotgun (WGS) entry which is preliminary data.</text>
</comment>
<sequence>MCRLFSLLSKKDPLKEKLKQAKKRTGRKDREFCKKVAMEQKEEARISTYLHNGICPECGEAVKHTTNFPQTGYRYTKNLYLCTKCTFKKTYLCDDEDEI</sequence>